<reference evidence="1 2" key="1">
    <citation type="submission" date="2018-03" db="EMBL/GenBank/DDBJ databases">
        <title>Genomic Encyclopedia of Type Strains, Phase III (KMG-III): the genomes of soil and plant-associated and newly described type strains.</title>
        <authorList>
            <person name="Whitman W."/>
        </authorList>
    </citation>
    <scope>NUCLEOTIDE SEQUENCE [LARGE SCALE GENOMIC DNA]</scope>
    <source>
        <strain evidence="1 2">CGMCC 4.7104</strain>
    </source>
</reference>
<dbReference type="RefSeq" id="WP_106246282.1">
    <property type="nucleotide sequence ID" value="NZ_CP109074.1"/>
</dbReference>
<evidence type="ECO:0008006" key="3">
    <source>
        <dbReference type="Google" id="ProtNLM"/>
    </source>
</evidence>
<dbReference type="EMBL" id="PVNG01000015">
    <property type="protein sequence ID" value="PRX61389.1"/>
    <property type="molecule type" value="Genomic_DNA"/>
</dbReference>
<comment type="caution">
    <text evidence="1">The sequence shown here is derived from an EMBL/GenBank/DDBJ whole genome shotgun (WGS) entry which is preliminary data.</text>
</comment>
<sequence>MSKLAVITPSYALDAELFAELHRSVLEFTSEDTIHHVFVPPGDRAAFARFEGPRCHVWVRSELLPRRYLRLPGTDLYVNYRRPWPPLRGWVMQQTVKIASAGMLDADAMLIIDSDTVLVRPTSAESFTVDGRLCLYRLENGVTAEMERHVIWHRVARELLGLPPAPSPPLPDYVTALTFWDPEIVRAMQRRITQVTGRDWLDAFNSQLHVSEFILYGVFVDEVLKADPPINTTICHLSYNHEPWDVAQAVAFADRLPQEAVGMMISAKSHTPAEARAAAIARCAQVVESS</sequence>
<proteinExistence type="predicted"/>
<accession>A0A2T0MSF5</accession>
<evidence type="ECO:0000313" key="1">
    <source>
        <dbReference type="EMBL" id="PRX61389.1"/>
    </source>
</evidence>
<dbReference type="Pfam" id="PF20102">
    <property type="entry name" value="DUF6492"/>
    <property type="match status" value="1"/>
</dbReference>
<protein>
    <recommendedName>
        <fullName evidence="3">Nucleotide-diphospho-sugar transferase</fullName>
    </recommendedName>
</protein>
<dbReference type="AlphaFoldDB" id="A0A2T0MSF5"/>
<dbReference type="Proteomes" id="UP000238312">
    <property type="component" value="Unassembled WGS sequence"/>
</dbReference>
<dbReference type="OrthoDB" id="571298at2"/>
<evidence type="ECO:0000313" key="2">
    <source>
        <dbReference type="Proteomes" id="UP000238312"/>
    </source>
</evidence>
<keyword evidence="2" id="KW-1185">Reference proteome</keyword>
<name>A0A2T0MSF5_9ACTN</name>
<gene>
    <name evidence="1" type="ORF">B0I32_115243</name>
</gene>
<dbReference type="InterPro" id="IPR045499">
    <property type="entry name" value="DUF6492"/>
</dbReference>
<organism evidence="1 2">
    <name type="scientific">Nonomuraea fuscirosea</name>
    <dbReference type="NCBI Taxonomy" id="1291556"/>
    <lineage>
        <taxon>Bacteria</taxon>
        <taxon>Bacillati</taxon>
        <taxon>Actinomycetota</taxon>
        <taxon>Actinomycetes</taxon>
        <taxon>Streptosporangiales</taxon>
        <taxon>Streptosporangiaceae</taxon>
        <taxon>Nonomuraea</taxon>
    </lineage>
</organism>